<dbReference type="PANTHER" id="PTHR33540:SF2">
    <property type="entry name" value="TRNA THREONYLCARBAMOYLADENOSINE BIOSYNTHESIS PROTEIN TSAE"/>
    <property type="match status" value="1"/>
</dbReference>
<dbReference type="GO" id="GO:0005737">
    <property type="term" value="C:cytoplasm"/>
    <property type="evidence" value="ECO:0007669"/>
    <property type="project" value="UniProtKB-SubCell"/>
</dbReference>
<comment type="subcellular location">
    <subcellularLocation>
        <location evidence="1">Cytoplasm</location>
    </subcellularLocation>
</comment>
<evidence type="ECO:0000256" key="1">
    <source>
        <dbReference type="ARBA" id="ARBA00004496"/>
    </source>
</evidence>
<dbReference type="SUPFAM" id="SSF52540">
    <property type="entry name" value="P-loop containing nucleoside triphosphate hydrolases"/>
    <property type="match status" value="1"/>
</dbReference>
<evidence type="ECO:0000256" key="4">
    <source>
        <dbReference type="ARBA" id="ARBA00022490"/>
    </source>
</evidence>
<dbReference type="EMBL" id="JAUMVS010000059">
    <property type="protein sequence ID" value="MDO4841875.1"/>
    <property type="molecule type" value="Genomic_DNA"/>
</dbReference>
<keyword evidence="7" id="KW-0547">Nucleotide-binding</keyword>
<evidence type="ECO:0000313" key="13">
    <source>
        <dbReference type="Proteomes" id="UP001168575"/>
    </source>
</evidence>
<accession>A0AA43U945</accession>
<dbReference type="InterPro" id="IPR003442">
    <property type="entry name" value="T6A_TsaE"/>
</dbReference>
<comment type="caution">
    <text evidence="12">The sequence shown here is derived from an EMBL/GenBank/DDBJ whole genome shotgun (WGS) entry which is preliminary data.</text>
</comment>
<evidence type="ECO:0000256" key="9">
    <source>
        <dbReference type="ARBA" id="ARBA00022842"/>
    </source>
</evidence>
<dbReference type="PANTHER" id="PTHR33540">
    <property type="entry name" value="TRNA THREONYLCARBAMOYLADENOSINE BIOSYNTHESIS PROTEIN TSAE"/>
    <property type="match status" value="1"/>
</dbReference>
<dbReference type="GO" id="GO:0002949">
    <property type="term" value="P:tRNA threonylcarbamoyladenosine modification"/>
    <property type="evidence" value="ECO:0007669"/>
    <property type="project" value="InterPro"/>
</dbReference>
<evidence type="ECO:0000256" key="10">
    <source>
        <dbReference type="ARBA" id="ARBA00024908"/>
    </source>
</evidence>
<keyword evidence="4" id="KW-0963">Cytoplasm</keyword>
<organism evidence="12 13">
    <name type="scientific">Phoenicibacter congonensis</name>
    <dbReference type="NCBI Taxonomy" id="1944646"/>
    <lineage>
        <taxon>Bacteria</taxon>
        <taxon>Bacillati</taxon>
        <taxon>Actinomycetota</taxon>
        <taxon>Coriobacteriia</taxon>
        <taxon>Eggerthellales</taxon>
        <taxon>Eggerthellaceae</taxon>
        <taxon>Phoenicibacter</taxon>
    </lineage>
</organism>
<proteinExistence type="inferred from homology"/>
<dbReference type="AlphaFoldDB" id="A0AA43U945"/>
<keyword evidence="6" id="KW-0479">Metal-binding</keyword>
<keyword evidence="9" id="KW-0460">Magnesium</keyword>
<evidence type="ECO:0000313" key="12">
    <source>
        <dbReference type="EMBL" id="MDO4841875.1"/>
    </source>
</evidence>
<name>A0AA43U945_9ACTN</name>
<dbReference type="NCBIfam" id="TIGR00150">
    <property type="entry name" value="T6A_YjeE"/>
    <property type="match status" value="1"/>
</dbReference>
<keyword evidence="5" id="KW-0819">tRNA processing</keyword>
<evidence type="ECO:0000256" key="6">
    <source>
        <dbReference type="ARBA" id="ARBA00022723"/>
    </source>
</evidence>
<keyword evidence="8" id="KW-0067">ATP-binding</keyword>
<keyword evidence="13" id="KW-1185">Reference proteome</keyword>
<evidence type="ECO:0000256" key="3">
    <source>
        <dbReference type="ARBA" id="ARBA00019010"/>
    </source>
</evidence>
<evidence type="ECO:0000256" key="5">
    <source>
        <dbReference type="ARBA" id="ARBA00022694"/>
    </source>
</evidence>
<dbReference type="Proteomes" id="UP001168575">
    <property type="component" value="Unassembled WGS sequence"/>
</dbReference>
<sequence>MKKITVNTLDELDELAAKLAPLLEPTHTFLLNGNLGSGKSEFVSRVAAHAGVKNEITSPTFCFINEYEANNFMLYHFDVYRLNSEDELSEIGFDECGYNPSDGVSFIEWADLFSDSMPTDAVRLEFSGQGSEPREIMVDACGPQSQALVEKWLA</sequence>
<dbReference type="GO" id="GO:0005524">
    <property type="term" value="F:ATP binding"/>
    <property type="evidence" value="ECO:0007669"/>
    <property type="project" value="UniProtKB-KW"/>
</dbReference>
<comment type="similarity">
    <text evidence="2">Belongs to the TsaE family.</text>
</comment>
<reference evidence="12" key="1">
    <citation type="submission" date="2023-07" db="EMBL/GenBank/DDBJ databases">
        <title>Between Cages and Wild: Unraveling the Impact of Captivity on Animal Microbiomes and Antimicrobial Resistance.</title>
        <authorList>
            <person name="Schmartz G.P."/>
            <person name="Rehner J."/>
            <person name="Schuff M.J."/>
            <person name="Becker S.L."/>
            <person name="Kravczyk M."/>
            <person name="Gurevich A."/>
            <person name="Francke R."/>
            <person name="Mueller R."/>
            <person name="Keller V."/>
            <person name="Keller A."/>
        </authorList>
    </citation>
    <scope>NUCLEOTIDE SEQUENCE</scope>
    <source>
        <strain evidence="12">S12M_St_49</strain>
    </source>
</reference>
<comment type="function">
    <text evidence="10">Required for the formation of a threonylcarbamoyl group on adenosine at position 37 (t(6)A37) in tRNAs that read codons beginning with adenine. Is involved in the transfer of the threonylcarbamoyl moiety of threonylcarbamoyl-AMP (TC-AMP) to the N6 group of A37, together with TsaD and TsaB. TsaE seems to play an indirect role in the t(6)A biosynthesis pathway, possibly in regulating the core enzymatic function of TsaD.</text>
</comment>
<dbReference type="GO" id="GO:0046872">
    <property type="term" value="F:metal ion binding"/>
    <property type="evidence" value="ECO:0007669"/>
    <property type="project" value="UniProtKB-KW"/>
</dbReference>
<dbReference type="Gene3D" id="3.40.50.300">
    <property type="entry name" value="P-loop containing nucleotide triphosphate hydrolases"/>
    <property type="match status" value="1"/>
</dbReference>
<protein>
    <recommendedName>
        <fullName evidence="3">tRNA threonylcarbamoyladenosine biosynthesis protein TsaE</fullName>
    </recommendedName>
    <alternativeName>
        <fullName evidence="11">t(6)A37 threonylcarbamoyladenosine biosynthesis protein TsaE</fullName>
    </alternativeName>
</protein>
<gene>
    <name evidence="12" type="primary">tsaE</name>
    <name evidence="12" type="ORF">Q3982_04280</name>
</gene>
<evidence type="ECO:0000256" key="11">
    <source>
        <dbReference type="ARBA" id="ARBA00032441"/>
    </source>
</evidence>
<evidence type="ECO:0000256" key="7">
    <source>
        <dbReference type="ARBA" id="ARBA00022741"/>
    </source>
</evidence>
<dbReference type="Pfam" id="PF02367">
    <property type="entry name" value="TsaE"/>
    <property type="match status" value="1"/>
</dbReference>
<evidence type="ECO:0000256" key="8">
    <source>
        <dbReference type="ARBA" id="ARBA00022840"/>
    </source>
</evidence>
<dbReference type="InterPro" id="IPR027417">
    <property type="entry name" value="P-loop_NTPase"/>
</dbReference>
<evidence type="ECO:0000256" key="2">
    <source>
        <dbReference type="ARBA" id="ARBA00007599"/>
    </source>
</evidence>